<dbReference type="EMBL" id="NWUJ01000002">
    <property type="protein sequence ID" value="PFH37101.1"/>
    <property type="molecule type" value="Genomic_DNA"/>
</dbReference>
<name>A0A2A9MLB2_BESBE</name>
<keyword evidence="1" id="KW-1133">Transmembrane helix</keyword>
<dbReference type="VEuPathDB" id="ToxoDB:BESB_035590"/>
<feature type="transmembrane region" description="Helical" evidence="1">
    <location>
        <begin position="12"/>
        <end position="35"/>
    </location>
</feature>
<dbReference type="AlphaFoldDB" id="A0A2A9MLB2"/>
<dbReference type="GeneID" id="40308540"/>
<gene>
    <name evidence="2" type="ORF">BESB_035590</name>
</gene>
<organism evidence="2 3">
    <name type="scientific">Besnoitia besnoiti</name>
    <name type="common">Apicomplexan protozoan</name>
    <dbReference type="NCBI Taxonomy" id="94643"/>
    <lineage>
        <taxon>Eukaryota</taxon>
        <taxon>Sar</taxon>
        <taxon>Alveolata</taxon>
        <taxon>Apicomplexa</taxon>
        <taxon>Conoidasida</taxon>
        <taxon>Coccidia</taxon>
        <taxon>Eucoccidiorida</taxon>
        <taxon>Eimeriorina</taxon>
        <taxon>Sarcocystidae</taxon>
        <taxon>Besnoitia</taxon>
    </lineage>
</organism>
<dbReference type="RefSeq" id="XP_029221110.1">
    <property type="nucleotide sequence ID" value="XM_029362145.1"/>
</dbReference>
<keyword evidence="1" id="KW-0472">Membrane</keyword>
<evidence type="ECO:0000313" key="2">
    <source>
        <dbReference type="EMBL" id="PFH37101.1"/>
    </source>
</evidence>
<accession>A0A2A9MLB2</accession>
<protein>
    <recommendedName>
        <fullName evidence="4">Transmembrane protein</fullName>
    </recommendedName>
</protein>
<dbReference type="OrthoDB" id="332134at2759"/>
<proteinExistence type="predicted"/>
<reference evidence="2 3" key="1">
    <citation type="submission" date="2017-09" db="EMBL/GenBank/DDBJ databases">
        <title>Genome sequencing of Besnoitia besnoiti strain Bb-Ger1.</title>
        <authorList>
            <person name="Schares G."/>
            <person name="Venepally P."/>
            <person name="Lorenzi H.A."/>
        </authorList>
    </citation>
    <scope>NUCLEOTIDE SEQUENCE [LARGE SCALE GENOMIC DNA]</scope>
    <source>
        <strain evidence="2 3">Bb-Ger1</strain>
    </source>
</reference>
<comment type="caution">
    <text evidence="2">The sequence shown here is derived from an EMBL/GenBank/DDBJ whole genome shotgun (WGS) entry which is preliminary data.</text>
</comment>
<evidence type="ECO:0000313" key="3">
    <source>
        <dbReference type="Proteomes" id="UP000224006"/>
    </source>
</evidence>
<keyword evidence="1" id="KW-0812">Transmembrane</keyword>
<dbReference type="Proteomes" id="UP000224006">
    <property type="component" value="Chromosome II"/>
</dbReference>
<dbReference type="KEGG" id="bbes:BESB_035590"/>
<evidence type="ECO:0008006" key="4">
    <source>
        <dbReference type="Google" id="ProtNLM"/>
    </source>
</evidence>
<keyword evidence="3" id="KW-1185">Reference proteome</keyword>
<sequence>MSALSARLAKGAKWASVVLLGAGIPIGVAYFQVVYHNVEEEAQRLHKEGDLHRQRIREQWATKAQTEVRNEENAVRGYRR</sequence>
<evidence type="ECO:0000256" key="1">
    <source>
        <dbReference type="SAM" id="Phobius"/>
    </source>
</evidence>